<feature type="transmembrane region" description="Helical" evidence="1">
    <location>
        <begin position="46"/>
        <end position="64"/>
    </location>
</feature>
<keyword evidence="1" id="KW-0812">Transmembrane</keyword>
<dbReference type="AlphaFoldDB" id="A0A4R9I5Y7"/>
<feature type="transmembrane region" description="Helical" evidence="1">
    <location>
        <begin position="76"/>
        <end position="94"/>
    </location>
</feature>
<sequence length="320" mass="37080">MENKDQFSIQILSKWYSFVFVAVWILNDLYFKSIFHNDLTGKISDIIGLFYTPILLTAFIVLVCNYKGYKIKESKILFITMVLVGVTFVFLNLNQETNDLLTKYLLFFIPSKGIADRTDIYCLLVYFPLGFVFYHFQKRHSEKQFKVLKYLTPILVSFAMINTSSTDNTDNDMSRLFLFTILADTNDKIVILTPEDGETFPKSQTINFHWSYKNYYGITEPSFYDRDNGCGVTEELYELKNYATGNFQNYVVQIANNEAFSPIAVEINSNGTEKKAAGQINNSGTYYYKIALQYKNKDGCSNPNFLIFLPQQVKKIFIRD</sequence>
<organism evidence="2 3">
    <name type="scientific">Leptospira noumeaensis</name>
    <dbReference type="NCBI Taxonomy" id="2484964"/>
    <lineage>
        <taxon>Bacteria</taxon>
        <taxon>Pseudomonadati</taxon>
        <taxon>Spirochaetota</taxon>
        <taxon>Spirochaetia</taxon>
        <taxon>Leptospirales</taxon>
        <taxon>Leptospiraceae</taxon>
        <taxon>Leptospira</taxon>
    </lineage>
</organism>
<evidence type="ECO:0000313" key="3">
    <source>
        <dbReference type="Proteomes" id="UP000298009"/>
    </source>
</evidence>
<reference evidence="2" key="1">
    <citation type="journal article" date="2019" name="PLoS Negl. Trop. Dis.">
        <title>Revisiting the worldwide diversity of Leptospira species in the environment.</title>
        <authorList>
            <person name="Vincent A.T."/>
            <person name="Schiettekatte O."/>
            <person name="Bourhy P."/>
            <person name="Veyrier F.J."/>
            <person name="Picardeau M."/>
        </authorList>
    </citation>
    <scope>NUCLEOTIDE SEQUENCE [LARGE SCALE GENOMIC DNA]</scope>
    <source>
        <strain evidence="2">201800287</strain>
    </source>
</reference>
<dbReference type="OrthoDB" id="3524974at2"/>
<keyword evidence="3" id="KW-1185">Reference proteome</keyword>
<evidence type="ECO:0000256" key="1">
    <source>
        <dbReference type="SAM" id="Phobius"/>
    </source>
</evidence>
<evidence type="ECO:0000313" key="2">
    <source>
        <dbReference type="EMBL" id="TGK81502.1"/>
    </source>
</evidence>
<dbReference type="RefSeq" id="WP_135601388.1">
    <property type="nucleotide sequence ID" value="NZ_RQFK01000026.1"/>
</dbReference>
<dbReference type="Proteomes" id="UP000298009">
    <property type="component" value="Unassembled WGS sequence"/>
</dbReference>
<gene>
    <name evidence="2" type="ORF">EHQ24_09320</name>
</gene>
<proteinExistence type="predicted"/>
<keyword evidence="1" id="KW-0472">Membrane</keyword>
<comment type="caution">
    <text evidence="2">The sequence shown here is derived from an EMBL/GenBank/DDBJ whole genome shotgun (WGS) entry which is preliminary data.</text>
</comment>
<dbReference type="EMBL" id="RQFK01000026">
    <property type="protein sequence ID" value="TGK81502.1"/>
    <property type="molecule type" value="Genomic_DNA"/>
</dbReference>
<feature type="transmembrane region" description="Helical" evidence="1">
    <location>
        <begin position="7"/>
        <end position="26"/>
    </location>
</feature>
<accession>A0A4R9I5Y7</accession>
<name>A0A4R9I5Y7_9LEPT</name>
<feature type="transmembrane region" description="Helical" evidence="1">
    <location>
        <begin position="114"/>
        <end position="136"/>
    </location>
</feature>
<protein>
    <submittedName>
        <fullName evidence="2">Uncharacterized protein</fullName>
    </submittedName>
</protein>
<keyword evidence="1" id="KW-1133">Transmembrane helix</keyword>